<comment type="similarity">
    <text evidence="1">Belongs to the barstar family.</text>
</comment>
<name>A0A4Q7V042_PSEST</name>
<dbReference type="EMBL" id="SHKL01000001">
    <property type="protein sequence ID" value="RZT87636.1"/>
    <property type="molecule type" value="Genomic_DNA"/>
</dbReference>
<dbReference type="AlphaFoldDB" id="A0A4Q7V042"/>
<keyword evidence="4" id="KW-1185">Reference proteome</keyword>
<dbReference type="Pfam" id="PF01337">
    <property type="entry name" value="Barstar"/>
    <property type="match status" value="1"/>
</dbReference>
<organism evidence="3 4">
    <name type="scientific">Pseudonocardia sediminis</name>
    <dbReference type="NCBI Taxonomy" id="1397368"/>
    <lineage>
        <taxon>Bacteria</taxon>
        <taxon>Bacillati</taxon>
        <taxon>Actinomycetota</taxon>
        <taxon>Actinomycetes</taxon>
        <taxon>Pseudonocardiales</taxon>
        <taxon>Pseudonocardiaceae</taxon>
        <taxon>Pseudonocardia</taxon>
    </lineage>
</organism>
<protein>
    <submittedName>
        <fullName evidence="3">Barstar (Barnase inhibitor)</fullName>
    </submittedName>
</protein>
<gene>
    <name evidence="3" type="ORF">EV383_4562</name>
</gene>
<dbReference type="Gene3D" id="3.30.370.10">
    <property type="entry name" value="Barstar-like"/>
    <property type="match status" value="1"/>
</dbReference>
<evidence type="ECO:0000313" key="3">
    <source>
        <dbReference type="EMBL" id="RZT87636.1"/>
    </source>
</evidence>
<dbReference type="SUPFAM" id="SSF52038">
    <property type="entry name" value="Barstar-related"/>
    <property type="match status" value="1"/>
</dbReference>
<feature type="domain" description="Barstar (barnase inhibitor)" evidence="2">
    <location>
        <begin position="29"/>
        <end position="115"/>
    </location>
</feature>
<dbReference type="InterPro" id="IPR000468">
    <property type="entry name" value="Barstar"/>
</dbReference>
<accession>A0A4Q7V042</accession>
<evidence type="ECO:0000256" key="1">
    <source>
        <dbReference type="ARBA" id="ARBA00006845"/>
    </source>
</evidence>
<dbReference type="InterPro" id="IPR035905">
    <property type="entry name" value="Barstar-like_sf"/>
</dbReference>
<dbReference type="RefSeq" id="WP_130291758.1">
    <property type="nucleotide sequence ID" value="NZ_SHKL01000001.1"/>
</dbReference>
<proteinExistence type="inferred from homology"/>
<sequence>MSALTHDSGTVDEIAARARGRATTVGVVDGAPDRSALLTAIGRELRFPGYYGHNLDALDECLADLSWLPEGPVELVWADADLLAADPATHETVLAILETAVDATASGPRPLHVVLAVHS</sequence>
<evidence type="ECO:0000313" key="4">
    <source>
        <dbReference type="Proteomes" id="UP000291591"/>
    </source>
</evidence>
<dbReference type="OrthoDB" id="5184890at2"/>
<reference evidence="3 4" key="1">
    <citation type="submission" date="2019-02" db="EMBL/GenBank/DDBJ databases">
        <title>Sequencing the genomes of 1000 actinobacteria strains.</title>
        <authorList>
            <person name="Klenk H.-P."/>
        </authorList>
    </citation>
    <scope>NUCLEOTIDE SEQUENCE [LARGE SCALE GENOMIC DNA]</scope>
    <source>
        <strain evidence="3 4">DSM 45779</strain>
    </source>
</reference>
<dbReference type="Proteomes" id="UP000291591">
    <property type="component" value="Unassembled WGS sequence"/>
</dbReference>
<comment type="caution">
    <text evidence="3">The sequence shown here is derived from an EMBL/GenBank/DDBJ whole genome shotgun (WGS) entry which is preliminary data.</text>
</comment>
<evidence type="ECO:0000259" key="2">
    <source>
        <dbReference type="Pfam" id="PF01337"/>
    </source>
</evidence>